<protein>
    <submittedName>
        <fullName evidence="1">Uncharacterized protein</fullName>
    </submittedName>
</protein>
<dbReference type="AlphaFoldDB" id="A0A1L5PAZ0"/>
<name>A0A1L5PAZ0_RHIET</name>
<dbReference type="EMBL" id="CP017242">
    <property type="protein sequence ID" value="APO77250.1"/>
    <property type="molecule type" value="Genomic_DNA"/>
</dbReference>
<sequence length="59" mass="6798">MPLCRLLMNSKAMPQIEIQGRIIGQDAQAERNFTALRIRYNAPENFRTNSSPLRCGLYE</sequence>
<keyword evidence="1" id="KW-0614">Plasmid</keyword>
<proteinExistence type="predicted"/>
<geneLocation type="plasmid" evidence="2">
    <name>prsp8c3a</name>
</geneLocation>
<reference evidence="1 2" key="1">
    <citation type="submission" date="2016-09" db="EMBL/GenBank/DDBJ databases">
        <title>The complete genome sequences of Rhizobium gallicum, symbiovars gallicum and phaseoli, symbionts associated to common bean (Phaseolus vulgaris).</title>
        <authorList>
            <person name="Bustos P."/>
            <person name="Santamaria R.I."/>
            <person name="Perez-Carrascal O.M."/>
            <person name="Juarez S."/>
            <person name="Lozano L."/>
            <person name="Martinez-Flores I."/>
            <person name="Martinez-Romero E."/>
            <person name="Cevallos M."/>
            <person name="Romero D."/>
            <person name="Davila G."/>
            <person name="Gonzalez V."/>
        </authorList>
    </citation>
    <scope>NUCLEOTIDE SEQUENCE [LARGE SCALE GENOMIC DNA]</scope>
    <source>
        <strain evidence="1 2">8C-3</strain>
        <plasmid evidence="2">Plasmid prsp8c3a</plasmid>
    </source>
</reference>
<evidence type="ECO:0000313" key="2">
    <source>
        <dbReference type="Proteomes" id="UP000185109"/>
    </source>
</evidence>
<accession>A0A1L5PAZ0</accession>
<evidence type="ECO:0000313" key="1">
    <source>
        <dbReference type="EMBL" id="APO77250.1"/>
    </source>
</evidence>
<dbReference type="Proteomes" id="UP000185109">
    <property type="component" value="Plasmid pRsp8C3a"/>
</dbReference>
<gene>
    <name evidence="1" type="ORF">AM571_PA00371</name>
</gene>
<organism evidence="1 2">
    <name type="scientific">Rhizobium etli 8C-3</name>
    <dbReference type="NCBI Taxonomy" id="538025"/>
    <lineage>
        <taxon>Bacteria</taxon>
        <taxon>Pseudomonadati</taxon>
        <taxon>Pseudomonadota</taxon>
        <taxon>Alphaproteobacteria</taxon>
        <taxon>Hyphomicrobiales</taxon>
        <taxon>Rhizobiaceae</taxon>
        <taxon>Rhizobium/Agrobacterium group</taxon>
        <taxon>Rhizobium</taxon>
    </lineage>
</organism>